<feature type="transmembrane region" description="Helical" evidence="7">
    <location>
        <begin position="270"/>
        <end position="298"/>
    </location>
</feature>
<comment type="similarity">
    <text evidence="7">Belongs to the binding-protein-dependent transport system permease family.</text>
</comment>
<feature type="transmembrane region" description="Helical" evidence="7">
    <location>
        <begin position="133"/>
        <end position="157"/>
    </location>
</feature>
<comment type="caution">
    <text evidence="9">The sequence shown here is derived from an EMBL/GenBank/DDBJ whole genome shotgun (WGS) entry which is preliminary data.</text>
</comment>
<feature type="transmembrane region" description="Helical" evidence="7">
    <location>
        <begin position="100"/>
        <end position="121"/>
    </location>
</feature>
<dbReference type="Proteomes" id="UP000474957">
    <property type="component" value="Unassembled WGS sequence"/>
</dbReference>
<name>A0A6L5Z4T6_9RHOB</name>
<dbReference type="GO" id="GO:0071916">
    <property type="term" value="F:dipeptide transmembrane transporter activity"/>
    <property type="evidence" value="ECO:0007669"/>
    <property type="project" value="TreeGrafter"/>
</dbReference>
<evidence type="ECO:0000256" key="5">
    <source>
        <dbReference type="ARBA" id="ARBA00022989"/>
    </source>
</evidence>
<keyword evidence="4 7" id="KW-0812">Transmembrane</keyword>
<evidence type="ECO:0000256" key="1">
    <source>
        <dbReference type="ARBA" id="ARBA00004651"/>
    </source>
</evidence>
<dbReference type="PANTHER" id="PTHR43163:SF6">
    <property type="entry name" value="DIPEPTIDE TRANSPORT SYSTEM PERMEASE PROTEIN DPPB-RELATED"/>
    <property type="match status" value="1"/>
</dbReference>
<organism evidence="9 10">
    <name type="scientific">Halovulum marinum</name>
    <dbReference type="NCBI Taxonomy" id="2662447"/>
    <lineage>
        <taxon>Bacteria</taxon>
        <taxon>Pseudomonadati</taxon>
        <taxon>Pseudomonadota</taxon>
        <taxon>Alphaproteobacteria</taxon>
        <taxon>Rhodobacterales</taxon>
        <taxon>Paracoccaceae</taxon>
        <taxon>Halovulum</taxon>
    </lineage>
</organism>
<gene>
    <name evidence="9" type="ORF">GE300_16120</name>
</gene>
<dbReference type="GO" id="GO:0005886">
    <property type="term" value="C:plasma membrane"/>
    <property type="evidence" value="ECO:0007669"/>
    <property type="project" value="UniProtKB-SubCell"/>
</dbReference>
<keyword evidence="10" id="KW-1185">Reference proteome</keyword>
<protein>
    <submittedName>
        <fullName evidence="9">ABC transporter permease subunit</fullName>
    </submittedName>
</protein>
<evidence type="ECO:0000256" key="6">
    <source>
        <dbReference type="ARBA" id="ARBA00023136"/>
    </source>
</evidence>
<dbReference type="InterPro" id="IPR035906">
    <property type="entry name" value="MetI-like_sf"/>
</dbReference>
<evidence type="ECO:0000256" key="7">
    <source>
        <dbReference type="RuleBase" id="RU363032"/>
    </source>
</evidence>
<keyword evidence="5 7" id="KW-1133">Transmembrane helix</keyword>
<accession>A0A6L5Z4T6</accession>
<evidence type="ECO:0000256" key="2">
    <source>
        <dbReference type="ARBA" id="ARBA00022448"/>
    </source>
</evidence>
<keyword evidence="3" id="KW-1003">Cell membrane</keyword>
<dbReference type="PANTHER" id="PTHR43163">
    <property type="entry name" value="DIPEPTIDE TRANSPORT SYSTEM PERMEASE PROTEIN DPPB-RELATED"/>
    <property type="match status" value="1"/>
</dbReference>
<dbReference type="SUPFAM" id="SSF161098">
    <property type="entry name" value="MetI-like"/>
    <property type="match status" value="1"/>
</dbReference>
<dbReference type="AlphaFoldDB" id="A0A6L5Z4T6"/>
<evidence type="ECO:0000256" key="4">
    <source>
        <dbReference type="ARBA" id="ARBA00022692"/>
    </source>
</evidence>
<dbReference type="PROSITE" id="PS50928">
    <property type="entry name" value="ABC_TM1"/>
    <property type="match status" value="1"/>
</dbReference>
<dbReference type="CDD" id="cd06261">
    <property type="entry name" value="TM_PBP2"/>
    <property type="match status" value="1"/>
</dbReference>
<feature type="transmembrane region" description="Helical" evidence="7">
    <location>
        <begin position="9"/>
        <end position="29"/>
    </location>
</feature>
<keyword evidence="6 7" id="KW-0472">Membrane</keyword>
<dbReference type="EMBL" id="WIND01000015">
    <property type="protein sequence ID" value="MSU91115.1"/>
    <property type="molecule type" value="Genomic_DNA"/>
</dbReference>
<reference evidence="9 10" key="1">
    <citation type="submission" date="2019-10" db="EMBL/GenBank/DDBJ databases">
        <title>Cognatihalovulum marinum gen. nov. sp. nov., a new member of the family Rhodobacteraceae isolated from deep seawater of the Northwest Indian Ocean.</title>
        <authorList>
            <person name="Ruan C."/>
            <person name="Wang J."/>
            <person name="Zheng X."/>
            <person name="Song L."/>
            <person name="Zhu Y."/>
            <person name="Huang Y."/>
            <person name="Lu Z."/>
            <person name="Du W."/>
            <person name="Huang L."/>
            <person name="Dai X."/>
        </authorList>
    </citation>
    <scope>NUCLEOTIDE SEQUENCE [LARGE SCALE GENOMIC DNA]</scope>
    <source>
        <strain evidence="9 10">2CG4</strain>
    </source>
</reference>
<dbReference type="InterPro" id="IPR000515">
    <property type="entry name" value="MetI-like"/>
</dbReference>
<evidence type="ECO:0000259" key="8">
    <source>
        <dbReference type="PROSITE" id="PS50928"/>
    </source>
</evidence>
<proteinExistence type="inferred from homology"/>
<evidence type="ECO:0000256" key="3">
    <source>
        <dbReference type="ARBA" id="ARBA00022475"/>
    </source>
</evidence>
<comment type="subcellular location">
    <subcellularLocation>
        <location evidence="1 7">Cell membrane</location>
        <topology evidence="1 7">Multi-pass membrane protein</topology>
    </subcellularLocation>
</comment>
<dbReference type="Gene3D" id="1.10.3720.10">
    <property type="entry name" value="MetI-like"/>
    <property type="match status" value="1"/>
</dbReference>
<feature type="domain" description="ABC transmembrane type-1" evidence="8">
    <location>
        <begin position="94"/>
        <end position="291"/>
    </location>
</feature>
<dbReference type="Pfam" id="PF00528">
    <property type="entry name" value="BPD_transp_1"/>
    <property type="match status" value="1"/>
</dbReference>
<keyword evidence="2 7" id="KW-0813">Transport</keyword>
<sequence>MAEFLFRRVFYSCIALLGLVVAVFLLARLTGDPSVLYLPDTATAVMREQFREAHGYNDPIVVQLGRYVWNALHLDFGMSLRQNVPAMDAVLQAFPWTLRLAGVTVLLAMIVAMTIGPLAAYRPGSIFDRIASVLSLAAASTPDFWLAILGILVFAVHLGVLPTSGTGGFAYWILPIGVLMFKITGTTTQVVRGSMISSLASPYVKAARAKGMPENRIIFLHALRNSVISAVTVAGDQTRGLINGAVIVESVFGWPGVGKLMIDAITQRDFAVVQAAVLVTAACIFLLNIILDLIYAALDPRIDLH</sequence>
<evidence type="ECO:0000313" key="10">
    <source>
        <dbReference type="Proteomes" id="UP000474957"/>
    </source>
</evidence>
<evidence type="ECO:0000313" key="9">
    <source>
        <dbReference type="EMBL" id="MSU91115.1"/>
    </source>
</evidence>
<feature type="transmembrane region" description="Helical" evidence="7">
    <location>
        <begin position="169"/>
        <end position="191"/>
    </location>
</feature>